<reference evidence="1 2" key="1">
    <citation type="submission" date="2019-03" db="EMBL/GenBank/DDBJ databases">
        <title>Single cell metagenomics reveals metabolic interactions within the superorganism composed of flagellate Streblomastix strix and complex community of Bacteroidetes bacteria on its surface.</title>
        <authorList>
            <person name="Treitli S.C."/>
            <person name="Kolisko M."/>
            <person name="Husnik F."/>
            <person name="Keeling P."/>
            <person name="Hampl V."/>
        </authorList>
    </citation>
    <scope>NUCLEOTIDE SEQUENCE [LARGE SCALE GENOMIC DNA]</scope>
    <source>
        <strain evidence="1">ST1C</strain>
    </source>
</reference>
<protein>
    <submittedName>
        <fullName evidence="1">Uncharacterized protein</fullName>
    </submittedName>
</protein>
<proteinExistence type="predicted"/>
<organism evidence="1 2">
    <name type="scientific">Streblomastix strix</name>
    <dbReference type="NCBI Taxonomy" id="222440"/>
    <lineage>
        <taxon>Eukaryota</taxon>
        <taxon>Metamonada</taxon>
        <taxon>Preaxostyla</taxon>
        <taxon>Oxymonadida</taxon>
        <taxon>Streblomastigidae</taxon>
        <taxon>Streblomastix</taxon>
    </lineage>
</organism>
<sequence>MLRSLRPLPQTEGAHPVSVVTLLTRIVGSTGEIDQELKNLTAQQVIDMIRSKPEIMTPEWNQDLARKPSPETLLTAFLPLPSQLQQQSLNPYAPPNLFYNQLLQQQIQGQQPPQYPFQYSGQPMQYPMQQVQFPVIPPLNPFYQR</sequence>
<gene>
    <name evidence="1" type="ORF">EZS28_046513</name>
</gene>
<evidence type="ECO:0000313" key="2">
    <source>
        <dbReference type="Proteomes" id="UP000324800"/>
    </source>
</evidence>
<dbReference type="EMBL" id="SNRW01030580">
    <property type="protein sequence ID" value="KAA6357960.1"/>
    <property type="molecule type" value="Genomic_DNA"/>
</dbReference>
<accession>A0A5J4TJK1</accession>
<comment type="caution">
    <text evidence="1">The sequence shown here is derived from an EMBL/GenBank/DDBJ whole genome shotgun (WGS) entry which is preliminary data.</text>
</comment>
<evidence type="ECO:0000313" key="1">
    <source>
        <dbReference type="EMBL" id="KAA6357960.1"/>
    </source>
</evidence>
<dbReference type="Proteomes" id="UP000324800">
    <property type="component" value="Unassembled WGS sequence"/>
</dbReference>
<dbReference type="AlphaFoldDB" id="A0A5J4TJK1"/>
<name>A0A5J4TJK1_9EUKA</name>